<comment type="caution">
    <text evidence="3">The sequence shown here is derived from an EMBL/GenBank/DDBJ whole genome shotgun (WGS) entry which is preliminary data.</text>
</comment>
<keyword evidence="4" id="KW-1185">Reference proteome</keyword>
<evidence type="ECO:0008006" key="5">
    <source>
        <dbReference type="Google" id="ProtNLM"/>
    </source>
</evidence>
<keyword evidence="2" id="KW-1133">Transmembrane helix</keyword>
<organism evidence="3 4">
    <name type="scientific">Prorocentrum cordatum</name>
    <dbReference type="NCBI Taxonomy" id="2364126"/>
    <lineage>
        <taxon>Eukaryota</taxon>
        <taxon>Sar</taxon>
        <taxon>Alveolata</taxon>
        <taxon>Dinophyceae</taxon>
        <taxon>Prorocentrales</taxon>
        <taxon>Prorocentraceae</taxon>
        <taxon>Prorocentrum</taxon>
    </lineage>
</organism>
<evidence type="ECO:0000313" key="4">
    <source>
        <dbReference type="Proteomes" id="UP001189429"/>
    </source>
</evidence>
<evidence type="ECO:0000313" key="3">
    <source>
        <dbReference type="EMBL" id="CAK0857019.1"/>
    </source>
</evidence>
<proteinExistence type="predicted"/>
<name>A0ABN9UC63_9DINO</name>
<feature type="compositionally biased region" description="Low complexity" evidence="1">
    <location>
        <begin position="258"/>
        <end position="274"/>
    </location>
</feature>
<protein>
    <recommendedName>
        <fullName evidence="5">Transmembrane protein</fullName>
    </recommendedName>
</protein>
<gene>
    <name evidence="3" type="ORF">PCOR1329_LOCUS47244</name>
</gene>
<dbReference type="Proteomes" id="UP001189429">
    <property type="component" value="Unassembled WGS sequence"/>
</dbReference>
<accession>A0ABN9UC63</accession>
<evidence type="ECO:0000256" key="1">
    <source>
        <dbReference type="SAM" id="MobiDB-lite"/>
    </source>
</evidence>
<keyword evidence="2" id="KW-0472">Membrane</keyword>
<feature type="region of interest" description="Disordered" evidence="1">
    <location>
        <begin position="250"/>
        <end position="274"/>
    </location>
</feature>
<keyword evidence="2" id="KW-0812">Transmembrane</keyword>
<reference evidence="3" key="1">
    <citation type="submission" date="2023-10" db="EMBL/GenBank/DDBJ databases">
        <authorList>
            <person name="Chen Y."/>
            <person name="Shah S."/>
            <person name="Dougan E. K."/>
            <person name="Thang M."/>
            <person name="Chan C."/>
        </authorList>
    </citation>
    <scope>NUCLEOTIDE SEQUENCE [LARGE SCALE GENOMIC DNA]</scope>
</reference>
<evidence type="ECO:0000256" key="2">
    <source>
        <dbReference type="SAM" id="Phobius"/>
    </source>
</evidence>
<dbReference type="EMBL" id="CAUYUJ010015691">
    <property type="protein sequence ID" value="CAK0857019.1"/>
    <property type="molecule type" value="Genomic_DNA"/>
</dbReference>
<feature type="transmembrane region" description="Helical" evidence="2">
    <location>
        <begin position="203"/>
        <end position="224"/>
    </location>
</feature>
<sequence>MRCLVAAVSSSLVTPAITDFQISSTPFVMSFWHRAGCGGAYSHNATVGQRVFSKREIFGISNEPELCYSYSGAPGDPKSMKWACSGDGSYVTQTPYASEDCSGQALRQARGWQGAAKHLASQMWAVVLSGRKCLSVGGPTGYSFIVNASVPESERPYCTQSSRTMEEEIVDLVSQNEADEKRLQRGKARLAQSVARNEHEREVFFIAGTFVGFIAGALTITALYKLGGRNRNWMRPPEAGARELSCSMLATGNGDTSEGGFAELPGLPGEEPPK</sequence>